<sequence length="332" mass="37199">MKATIESETENQLIVSVLDNADEHHRITLDRTGTLDSHYCGDEEWNAATLSGEQAIRARRSVRFAKYYCFRTHGIAAVDAYGADQITYPERLTATALVLAALTPETVERLFEMVTNQFEEPADHVVEPPTADPDAEWTHIEQDLLLDGTRGRLPTLVDATIELEAIGALRQLLDRYPDRRSDLLPRRLATILGSNHQEETTRDKTTAPGWSIVDTGTPHVHWEGGEVTPGPDTGVVDDTDWIRGARIQLPRPDRPVRTPAGLQRRLLDHLRCQLRDCYVGMGLAPPSGCRVRGPGIAWCTELYETHPTEQRYHDPDAIVDWTQFAPLSQLQG</sequence>
<dbReference type="InterPro" id="IPR058264">
    <property type="entry name" value="DUF7958"/>
</dbReference>
<comment type="caution">
    <text evidence="1">The sequence shown here is derived from an EMBL/GenBank/DDBJ whole genome shotgun (WGS) entry which is preliminary data.</text>
</comment>
<proteinExistence type="predicted"/>
<dbReference type="EMBL" id="AOIQ01000017">
    <property type="protein sequence ID" value="ELZ09340.1"/>
    <property type="molecule type" value="Genomic_DNA"/>
</dbReference>
<organism evidence="1 2">
    <name type="scientific">Halovivax asiaticus JCM 14624</name>
    <dbReference type="NCBI Taxonomy" id="1227490"/>
    <lineage>
        <taxon>Archaea</taxon>
        <taxon>Methanobacteriati</taxon>
        <taxon>Methanobacteriota</taxon>
        <taxon>Stenosarchaea group</taxon>
        <taxon>Halobacteria</taxon>
        <taxon>Halobacteriales</taxon>
        <taxon>Natrialbaceae</taxon>
        <taxon>Halovivax</taxon>
    </lineage>
</organism>
<name>M0BES1_9EURY</name>
<evidence type="ECO:0000313" key="1">
    <source>
        <dbReference type="EMBL" id="ELZ09340.1"/>
    </source>
</evidence>
<gene>
    <name evidence="1" type="ORF">C479_10980</name>
</gene>
<evidence type="ECO:0000313" key="2">
    <source>
        <dbReference type="Proteomes" id="UP000011560"/>
    </source>
</evidence>
<dbReference type="AlphaFoldDB" id="M0BES1"/>
<protein>
    <submittedName>
        <fullName evidence="1">Uncharacterized protein</fullName>
    </submittedName>
</protein>
<dbReference type="STRING" id="1227490.C479_10980"/>
<dbReference type="OrthoDB" id="169669at2157"/>
<dbReference type="RefSeq" id="WP_007702211.1">
    <property type="nucleotide sequence ID" value="NZ_AOIQ01000017.1"/>
</dbReference>
<reference evidence="1 2" key="1">
    <citation type="journal article" date="2014" name="PLoS Genet.">
        <title>Phylogenetically driven sequencing of extremely halophilic archaea reveals strategies for static and dynamic osmo-response.</title>
        <authorList>
            <person name="Becker E.A."/>
            <person name="Seitzer P.M."/>
            <person name="Tritt A."/>
            <person name="Larsen D."/>
            <person name="Krusor M."/>
            <person name="Yao A.I."/>
            <person name="Wu D."/>
            <person name="Madern D."/>
            <person name="Eisen J.A."/>
            <person name="Darling A.E."/>
            <person name="Facciotti M.T."/>
        </authorList>
    </citation>
    <scope>NUCLEOTIDE SEQUENCE [LARGE SCALE GENOMIC DNA]</scope>
    <source>
        <strain evidence="1 2">JCM 14624</strain>
    </source>
</reference>
<accession>M0BES1</accession>
<dbReference type="Proteomes" id="UP000011560">
    <property type="component" value="Unassembled WGS sequence"/>
</dbReference>
<keyword evidence="2" id="KW-1185">Reference proteome</keyword>
<dbReference type="Pfam" id="PF25858">
    <property type="entry name" value="DUF7958"/>
    <property type="match status" value="1"/>
</dbReference>